<name>E0Q8B2_9BIFI</name>
<dbReference type="Proteomes" id="UP000003323">
    <property type="component" value="Unassembled WGS sequence"/>
</dbReference>
<dbReference type="Gene3D" id="3.40.190.10">
    <property type="entry name" value="Periplasmic binding protein-like II"/>
    <property type="match status" value="2"/>
</dbReference>
<proteinExistence type="predicted"/>
<comment type="caution">
    <text evidence="1">The sequence shown here is derived from an EMBL/GenBank/DDBJ whole genome shotgun (WGS) entry which is preliminary data.</text>
</comment>
<dbReference type="PANTHER" id="PTHR43649:SF14">
    <property type="entry name" value="BLR3389 PROTEIN"/>
    <property type="match status" value="1"/>
</dbReference>
<reference evidence="1 2" key="1">
    <citation type="submission" date="2010-08" db="EMBL/GenBank/DDBJ databases">
        <authorList>
            <person name="Muzny D."/>
            <person name="Qin X."/>
            <person name="Deng J."/>
            <person name="Jiang H."/>
            <person name="Liu Y."/>
            <person name="Qu J."/>
            <person name="Song X.-Z."/>
            <person name="Zhang L."/>
            <person name="Thornton R."/>
            <person name="Coyle M."/>
            <person name="Francisco L."/>
            <person name="Jackson L."/>
            <person name="Javaid M."/>
            <person name="Korchina V."/>
            <person name="Kovar C."/>
            <person name="Mata R."/>
            <person name="Mathew T."/>
            <person name="Ngo R."/>
            <person name="Nguyen L."/>
            <person name="Nguyen N."/>
            <person name="Okwuonu G."/>
            <person name="Ongeri F."/>
            <person name="Pham C."/>
            <person name="Simmons D."/>
            <person name="Wilczek-Boney K."/>
            <person name="Hale W."/>
            <person name="Jakkamsetti A."/>
            <person name="Pham P."/>
            <person name="Ruth R."/>
            <person name="San Lucas F."/>
            <person name="Warren J."/>
            <person name="Zhang J."/>
            <person name="Zhao Z."/>
            <person name="Zhou C."/>
            <person name="Zhu D."/>
            <person name="Lee S."/>
            <person name="Bess C."/>
            <person name="Blankenburg K."/>
            <person name="Forbes L."/>
            <person name="Fu Q."/>
            <person name="Gubbala S."/>
            <person name="Hirani K."/>
            <person name="Jayaseelan J.C."/>
            <person name="Lara F."/>
            <person name="Munidasa M."/>
            <person name="Palculict T."/>
            <person name="Patil S."/>
            <person name="Pu L.-L."/>
            <person name="Saada N."/>
            <person name="Tang L."/>
            <person name="Weissenberger G."/>
            <person name="Zhu Y."/>
            <person name="Hemphill L."/>
            <person name="Shang Y."/>
            <person name="Youmans B."/>
            <person name="Ayvaz T."/>
            <person name="Ross M."/>
            <person name="Santibanez J."/>
            <person name="Aqrawi P."/>
            <person name="Gross S."/>
            <person name="Joshi V."/>
            <person name="Fowler G."/>
            <person name="Nazareth L."/>
            <person name="Reid J."/>
            <person name="Worley K."/>
            <person name="Petrosino J."/>
            <person name="Highlander S."/>
            <person name="Gibbs R."/>
        </authorList>
    </citation>
    <scope>NUCLEOTIDE SEQUENCE [LARGE SCALE GENOMIC DNA]</scope>
    <source>
        <strain evidence="1 2">ATCC 27679</strain>
    </source>
</reference>
<dbReference type="SUPFAM" id="SSF53850">
    <property type="entry name" value="Periplasmic binding protein-like II"/>
    <property type="match status" value="1"/>
</dbReference>
<dbReference type="InterPro" id="IPR006059">
    <property type="entry name" value="SBP"/>
</dbReference>
<accession>E0Q8B2</accession>
<dbReference type="HOGENOM" id="CLU_031285_12_0_11"/>
<gene>
    <name evidence="1" type="ORF">HMPREF0168_1370</name>
</gene>
<sequence>MAIHNKEKTMKFKTAAAAALAVATILGMGACGSTDSSSGGKTEIVVWENSTTGDGKKFWEDAAAAYEKKNPNVHIKIEAIQNEDMDGKLQTALQDPDSAPDVFLARGGQKLRDVVEAGQAMDLTDKISDTVKTQMKTALAADTIDGKVYGVPQSVLPGGIWYSKDLFAKAGITEVPTTWSEFATAVQKLKDAGITPIAVGGKDAWPAAHWWYWFALRECSADTFEKAQSTKDFSDSCWTRTGDDVQKLLDLDAFNDGFLTTSAQQGASSSAGLLANHMAAMELMGGWEPGVVRDLTPDKKDMADLGYFAFPTVEGGQGDPSAIMGGSDGMTVGAWAPEEAVDFLNFISEKEWQEKFAKAFATIPASKEAQDAVTSDALKQVLSVYDNASSVSMWLDTVFGQNIGNALNEGVVNMMAGKGSAEDIVKGVEKAAAKG</sequence>
<evidence type="ECO:0000313" key="1">
    <source>
        <dbReference type="EMBL" id="EFM41054.1"/>
    </source>
</evidence>
<dbReference type="AlphaFoldDB" id="E0Q8B2"/>
<evidence type="ECO:0000313" key="2">
    <source>
        <dbReference type="Proteomes" id="UP000003323"/>
    </source>
</evidence>
<dbReference type="PANTHER" id="PTHR43649">
    <property type="entry name" value="ARABINOSE-BINDING PROTEIN-RELATED"/>
    <property type="match status" value="1"/>
</dbReference>
<organism evidence="1 2">
    <name type="scientific">Bifidobacterium dentium ATCC 27679</name>
    <dbReference type="NCBI Taxonomy" id="871562"/>
    <lineage>
        <taxon>Bacteria</taxon>
        <taxon>Bacillati</taxon>
        <taxon>Actinomycetota</taxon>
        <taxon>Actinomycetes</taxon>
        <taxon>Bifidobacteriales</taxon>
        <taxon>Bifidobacteriaceae</taxon>
        <taxon>Bifidobacterium</taxon>
    </lineage>
</organism>
<dbReference type="InterPro" id="IPR050490">
    <property type="entry name" value="Bact_solute-bd_prot1"/>
</dbReference>
<dbReference type="PROSITE" id="PS51257">
    <property type="entry name" value="PROKAR_LIPOPROTEIN"/>
    <property type="match status" value="1"/>
</dbReference>
<dbReference type="EMBL" id="AEEQ01000010">
    <property type="protein sequence ID" value="EFM41054.1"/>
    <property type="molecule type" value="Genomic_DNA"/>
</dbReference>
<dbReference type="Pfam" id="PF01547">
    <property type="entry name" value="SBP_bac_1"/>
    <property type="match status" value="1"/>
</dbReference>
<protein>
    <submittedName>
        <fullName evidence="1">ABC transporter, solute-binding protein</fullName>
    </submittedName>
</protein>